<keyword evidence="10" id="KW-1185">Reference proteome</keyword>
<dbReference type="PANTHER" id="PTHR23129">
    <property type="entry name" value="ACYL-COENZYME A DIPHOSPHATASE FITM2"/>
    <property type="match status" value="1"/>
</dbReference>
<accession>A0AA36GG92</accession>
<sequence length="305" mass="34960">MSQRYPSSTTATPQRRPLNPENVPNVFLGVAIQIARKFLFIDPRRKALACLAFVSLLSMIGSFITLDDSYYLVQKHSILNQYGVKLGWMWTCFAVGPFIWFASRAHHRDKDKSVIDILRLAVATGVWYISVGLFHRITEWTSRCDLSVRYSRMLCKEKGGVWIPGFDVSGHCFLLIYSMLVMAEEANAFREWHQVAHRDDDAGRSALPTPLIQTITVLFCFMHSLVDFPLNIVCLHRRVVYVNMLSTVNAVFVYFVTCRLVARASMLSPRIQDGDVLLFLVARNQKTKQNKDGHTTAEYTWDRIE</sequence>
<evidence type="ECO:0000313" key="10">
    <source>
        <dbReference type="Proteomes" id="UP001176961"/>
    </source>
</evidence>
<proteinExistence type="predicted"/>
<feature type="transmembrane region" description="Helical" evidence="8">
    <location>
        <begin position="204"/>
        <end position="226"/>
    </location>
</feature>
<comment type="subcellular location">
    <subcellularLocation>
        <location evidence="1">Endoplasmic reticulum membrane</location>
        <topology evidence="1">Multi-pass membrane protein</topology>
    </subcellularLocation>
</comment>
<keyword evidence="7 8" id="KW-0472">Membrane</keyword>
<evidence type="ECO:0000313" key="9">
    <source>
        <dbReference type="EMBL" id="CAJ0593574.1"/>
    </source>
</evidence>
<comment type="caution">
    <text evidence="9">The sequence shown here is derived from an EMBL/GenBank/DDBJ whole genome shotgun (WGS) entry which is preliminary data.</text>
</comment>
<dbReference type="AlphaFoldDB" id="A0AA36GG92"/>
<dbReference type="GO" id="GO:0008654">
    <property type="term" value="P:phospholipid biosynthetic process"/>
    <property type="evidence" value="ECO:0007669"/>
    <property type="project" value="TreeGrafter"/>
</dbReference>
<feature type="transmembrane region" description="Helical" evidence="8">
    <location>
        <begin position="161"/>
        <end position="183"/>
    </location>
</feature>
<dbReference type="PANTHER" id="PTHR23129:SF0">
    <property type="entry name" value="ACYL-COENZYME A DIPHOSPHATASE FITM2"/>
    <property type="match status" value="1"/>
</dbReference>
<evidence type="ECO:0000256" key="6">
    <source>
        <dbReference type="ARBA" id="ARBA00023098"/>
    </source>
</evidence>
<dbReference type="InterPro" id="IPR019388">
    <property type="entry name" value="FIT"/>
</dbReference>
<dbReference type="GO" id="GO:0034389">
    <property type="term" value="P:lipid droplet organization"/>
    <property type="evidence" value="ECO:0007669"/>
    <property type="project" value="TreeGrafter"/>
</dbReference>
<organism evidence="9 10">
    <name type="scientific">Cylicocyclus nassatus</name>
    <name type="common">Nematode worm</name>
    <dbReference type="NCBI Taxonomy" id="53992"/>
    <lineage>
        <taxon>Eukaryota</taxon>
        <taxon>Metazoa</taxon>
        <taxon>Ecdysozoa</taxon>
        <taxon>Nematoda</taxon>
        <taxon>Chromadorea</taxon>
        <taxon>Rhabditida</taxon>
        <taxon>Rhabditina</taxon>
        <taxon>Rhabditomorpha</taxon>
        <taxon>Strongyloidea</taxon>
        <taxon>Strongylidae</taxon>
        <taxon>Cylicocyclus</taxon>
    </lineage>
</organism>
<gene>
    <name evidence="9" type="ORF">CYNAS_LOCUS5557</name>
</gene>
<dbReference type="GO" id="GO:0019915">
    <property type="term" value="P:lipid storage"/>
    <property type="evidence" value="ECO:0007669"/>
    <property type="project" value="InterPro"/>
</dbReference>
<dbReference type="GO" id="GO:0005789">
    <property type="term" value="C:endoplasmic reticulum membrane"/>
    <property type="evidence" value="ECO:0007669"/>
    <property type="project" value="UniProtKB-SubCell"/>
</dbReference>
<evidence type="ECO:0000256" key="7">
    <source>
        <dbReference type="ARBA" id="ARBA00023136"/>
    </source>
</evidence>
<evidence type="ECO:0000256" key="5">
    <source>
        <dbReference type="ARBA" id="ARBA00022989"/>
    </source>
</evidence>
<feature type="transmembrane region" description="Helical" evidence="8">
    <location>
        <begin position="86"/>
        <end position="105"/>
    </location>
</feature>
<keyword evidence="2 8" id="KW-0812">Transmembrane</keyword>
<feature type="transmembrane region" description="Helical" evidence="8">
    <location>
        <begin position="238"/>
        <end position="262"/>
    </location>
</feature>
<evidence type="ECO:0000256" key="2">
    <source>
        <dbReference type="ARBA" id="ARBA00022692"/>
    </source>
</evidence>
<dbReference type="Pfam" id="PF10261">
    <property type="entry name" value="FIT"/>
    <property type="match status" value="1"/>
</dbReference>
<keyword evidence="5 8" id="KW-1133">Transmembrane helix</keyword>
<keyword evidence="3" id="KW-0378">Hydrolase</keyword>
<evidence type="ECO:0000256" key="3">
    <source>
        <dbReference type="ARBA" id="ARBA00022801"/>
    </source>
</evidence>
<name>A0AA36GG92_CYLNA</name>
<evidence type="ECO:0000256" key="8">
    <source>
        <dbReference type="SAM" id="Phobius"/>
    </source>
</evidence>
<dbReference type="EMBL" id="CATQJL010000112">
    <property type="protein sequence ID" value="CAJ0593574.1"/>
    <property type="molecule type" value="Genomic_DNA"/>
</dbReference>
<protein>
    <submittedName>
        <fullName evidence="9">Uncharacterized protein</fullName>
    </submittedName>
</protein>
<dbReference type="Proteomes" id="UP001176961">
    <property type="component" value="Unassembled WGS sequence"/>
</dbReference>
<evidence type="ECO:0000256" key="1">
    <source>
        <dbReference type="ARBA" id="ARBA00004477"/>
    </source>
</evidence>
<keyword evidence="6" id="KW-0443">Lipid metabolism</keyword>
<evidence type="ECO:0000256" key="4">
    <source>
        <dbReference type="ARBA" id="ARBA00022824"/>
    </source>
</evidence>
<feature type="transmembrane region" description="Helical" evidence="8">
    <location>
        <begin position="47"/>
        <end position="66"/>
    </location>
</feature>
<reference evidence="9" key="1">
    <citation type="submission" date="2023-07" db="EMBL/GenBank/DDBJ databases">
        <authorList>
            <consortium name="CYATHOMIX"/>
        </authorList>
    </citation>
    <scope>NUCLEOTIDE SEQUENCE</scope>
    <source>
        <strain evidence="9">N/A</strain>
    </source>
</reference>
<keyword evidence="4" id="KW-0256">Endoplasmic reticulum</keyword>
<dbReference type="GO" id="GO:0010945">
    <property type="term" value="F:coenzyme A diphosphatase activity"/>
    <property type="evidence" value="ECO:0007669"/>
    <property type="project" value="InterPro"/>
</dbReference>